<dbReference type="SUPFAM" id="SSF161098">
    <property type="entry name" value="MetI-like"/>
    <property type="match status" value="1"/>
</dbReference>
<comment type="subcellular location">
    <subcellularLocation>
        <location evidence="1 7">Cell membrane</location>
        <topology evidence="1 7">Multi-pass membrane protein</topology>
    </subcellularLocation>
</comment>
<evidence type="ECO:0000259" key="8">
    <source>
        <dbReference type="PROSITE" id="PS50928"/>
    </source>
</evidence>
<keyword evidence="2 7" id="KW-0813">Transport</keyword>
<dbReference type="GO" id="GO:0055085">
    <property type="term" value="P:transmembrane transport"/>
    <property type="evidence" value="ECO:0007669"/>
    <property type="project" value="InterPro"/>
</dbReference>
<proteinExistence type="inferred from homology"/>
<dbReference type="InterPro" id="IPR000515">
    <property type="entry name" value="MetI-like"/>
</dbReference>
<evidence type="ECO:0000256" key="4">
    <source>
        <dbReference type="ARBA" id="ARBA00022692"/>
    </source>
</evidence>
<dbReference type="InterPro" id="IPR035906">
    <property type="entry name" value="MetI-like_sf"/>
</dbReference>
<comment type="similarity">
    <text evidence="7">Belongs to the binding-protein-dependent transport system permease family.</text>
</comment>
<keyword evidence="6 7" id="KW-0472">Membrane</keyword>
<feature type="domain" description="ABC transmembrane type-1" evidence="8">
    <location>
        <begin position="99"/>
        <end position="311"/>
    </location>
</feature>
<dbReference type="Proteomes" id="UP000580839">
    <property type="component" value="Unassembled WGS sequence"/>
</dbReference>
<feature type="transmembrane region" description="Helical" evidence="7">
    <location>
        <begin position="7"/>
        <end position="25"/>
    </location>
</feature>
<evidence type="ECO:0000256" key="3">
    <source>
        <dbReference type="ARBA" id="ARBA00022475"/>
    </source>
</evidence>
<dbReference type="PANTHER" id="PTHR43376:SF1">
    <property type="entry name" value="OLIGOPEPTIDE TRANSPORT SYSTEM PERMEASE PROTEIN"/>
    <property type="match status" value="1"/>
</dbReference>
<dbReference type="AlphaFoldDB" id="A0A849SMK2"/>
<feature type="transmembrane region" description="Helical" evidence="7">
    <location>
        <begin position="246"/>
        <end position="272"/>
    </location>
</feature>
<accession>A0A849SMK2</accession>
<gene>
    <name evidence="9" type="ORF">HOP12_02935</name>
</gene>
<sequence length="327" mass="35811">MRFLLRRLGFYAVAAWVALTLNFFLPRLMPGDPATALFARFRGRLAPEALEALRETFGLTQAPLWKQYLTYISHALRGDFGISVAYFPAPVAHVIGTGLLWTIFLAGTAVLVSFVIGTMLGVAAAWWRRGWVDTWMPSALVFLGALPYFWLAMVALYVLGFTLGWFPLGHAYSDDLKPSFTLTFLADVAAHAVLPVGSIVIASLGGWLLSMRNTMITVLGSDYVNLARAKGLPPARVVLRYAARNALLPSVTSFGMAIGFVLGGALLTEIVFSYPGQGYVLVQAVRNQDYPLMQGIFLVITFAVLGANWLVDLVCLWLDPRIRDSAS</sequence>
<keyword evidence="5 7" id="KW-1133">Transmembrane helix</keyword>
<reference evidence="9 10" key="1">
    <citation type="submission" date="2020-04" db="EMBL/GenBank/DDBJ databases">
        <title>Metagenomic profiling of ammonia- and methane-oxidizing microorganisms in a Dutch drinking water treatment plant.</title>
        <authorList>
            <person name="Poghosyan L."/>
            <person name="Leucker S."/>
        </authorList>
    </citation>
    <scope>NUCLEOTIDE SEQUENCE [LARGE SCALE GENOMIC DNA]</scope>
    <source>
        <strain evidence="9">S-RSF-IL-03</strain>
    </source>
</reference>
<evidence type="ECO:0000256" key="1">
    <source>
        <dbReference type="ARBA" id="ARBA00004651"/>
    </source>
</evidence>
<feature type="transmembrane region" description="Helical" evidence="7">
    <location>
        <begin position="99"/>
        <end position="127"/>
    </location>
</feature>
<evidence type="ECO:0000256" key="7">
    <source>
        <dbReference type="RuleBase" id="RU363032"/>
    </source>
</evidence>
<dbReference type="PROSITE" id="PS50928">
    <property type="entry name" value="ABC_TM1"/>
    <property type="match status" value="1"/>
</dbReference>
<keyword evidence="3" id="KW-1003">Cell membrane</keyword>
<dbReference type="Pfam" id="PF00528">
    <property type="entry name" value="BPD_transp_1"/>
    <property type="match status" value="1"/>
</dbReference>
<dbReference type="InterPro" id="IPR045621">
    <property type="entry name" value="BPD_transp_1_N"/>
</dbReference>
<dbReference type="GO" id="GO:0005886">
    <property type="term" value="C:plasma membrane"/>
    <property type="evidence" value="ECO:0007669"/>
    <property type="project" value="UniProtKB-SubCell"/>
</dbReference>
<name>A0A849SMK2_UNCEI</name>
<feature type="transmembrane region" description="Helical" evidence="7">
    <location>
        <begin position="139"/>
        <end position="168"/>
    </location>
</feature>
<feature type="transmembrane region" description="Helical" evidence="7">
    <location>
        <begin position="188"/>
        <end position="209"/>
    </location>
</feature>
<evidence type="ECO:0000256" key="2">
    <source>
        <dbReference type="ARBA" id="ARBA00022448"/>
    </source>
</evidence>
<dbReference type="Gene3D" id="1.10.3720.10">
    <property type="entry name" value="MetI-like"/>
    <property type="match status" value="1"/>
</dbReference>
<evidence type="ECO:0000313" key="10">
    <source>
        <dbReference type="Proteomes" id="UP000580839"/>
    </source>
</evidence>
<dbReference type="Pfam" id="PF19300">
    <property type="entry name" value="BPD_transp_1_N"/>
    <property type="match status" value="1"/>
</dbReference>
<evidence type="ECO:0000256" key="5">
    <source>
        <dbReference type="ARBA" id="ARBA00022989"/>
    </source>
</evidence>
<protein>
    <submittedName>
        <fullName evidence="9">ABC transporter permease</fullName>
    </submittedName>
</protein>
<evidence type="ECO:0000313" key="9">
    <source>
        <dbReference type="EMBL" id="NOT33105.1"/>
    </source>
</evidence>
<feature type="transmembrane region" description="Helical" evidence="7">
    <location>
        <begin position="292"/>
        <end position="318"/>
    </location>
</feature>
<dbReference type="PANTHER" id="PTHR43376">
    <property type="entry name" value="OLIGOPEPTIDE TRANSPORT SYSTEM PERMEASE PROTEIN"/>
    <property type="match status" value="1"/>
</dbReference>
<keyword evidence="4 7" id="KW-0812">Transmembrane</keyword>
<evidence type="ECO:0000256" key="6">
    <source>
        <dbReference type="ARBA" id="ARBA00023136"/>
    </source>
</evidence>
<dbReference type="CDD" id="cd06261">
    <property type="entry name" value="TM_PBP2"/>
    <property type="match status" value="1"/>
</dbReference>
<organism evidence="9 10">
    <name type="scientific">Eiseniibacteriota bacterium</name>
    <dbReference type="NCBI Taxonomy" id="2212470"/>
    <lineage>
        <taxon>Bacteria</taxon>
        <taxon>Candidatus Eiseniibacteriota</taxon>
    </lineage>
</organism>
<comment type="caution">
    <text evidence="9">The sequence shown here is derived from an EMBL/GenBank/DDBJ whole genome shotgun (WGS) entry which is preliminary data.</text>
</comment>
<dbReference type="EMBL" id="JABFRW010000029">
    <property type="protein sequence ID" value="NOT33105.1"/>
    <property type="molecule type" value="Genomic_DNA"/>
</dbReference>